<dbReference type="Gene3D" id="1.20.120.520">
    <property type="entry name" value="nmb1532 protein domain like"/>
    <property type="match status" value="1"/>
</dbReference>
<dbReference type="PATRIC" id="fig|1234595.3.peg.2031"/>
<evidence type="ECO:0000313" key="4">
    <source>
        <dbReference type="Proteomes" id="UP000011717"/>
    </source>
</evidence>
<dbReference type="PANTHER" id="PTHR35585:SF1">
    <property type="entry name" value="HHE DOMAIN PROTEIN (AFU_ORTHOLOGUE AFUA_4G00730)"/>
    <property type="match status" value="1"/>
</dbReference>
<sequence>MADIFDLLKQDHDKHRDLLRKLTDTQGDSDERKALFKAFAEDAVAHAKAEEQSLYAAMLNDPDLSDEGSHSTAEHKEIEDYIEELQDTDMSSPGWIATFKKLNHRYHHHIDEEEEETFAAAKEKFSEQKREELGEKFSKRKPAEKKEQEDAA</sequence>
<evidence type="ECO:0000313" key="3">
    <source>
        <dbReference type="EMBL" id="EMD82643.1"/>
    </source>
</evidence>
<protein>
    <recommendedName>
        <fullName evidence="2">Hemerythrin-like domain-containing protein</fullName>
    </recommendedName>
</protein>
<name>M2U3U6_9SPHN</name>
<dbReference type="Proteomes" id="UP000011717">
    <property type="component" value="Unassembled WGS sequence"/>
</dbReference>
<dbReference type="Pfam" id="PF01814">
    <property type="entry name" value="Hemerythrin"/>
    <property type="match status" value="1"/>
</dbReference>
<dbReference type="InterPro" id="IPR012312">
    <property type="entry name" value="Hemerythrin-like"/>
</dbReference>
<organism evidence="3 4">
    <name type="scientific">Pacificimonas flava</name>
    <dbReference type="NCBI Taxonomy" id="1234595"/>
    <lineage>
        <taxon>Bacteria</taxon>
        <taxon>Pseudomonadati</taxon>
        <taxon>Pseudomonadota</taxon>
        <taxon>Alphaproteobacteria</taxon>
        <taxon>Sphingomonadales</taxon>
        <taxon>Sphingosinicellaceae</taxon>
        <taxon>Pacificimonas</taxon>
    </lineage>
</organism>
<comment type="caution">
    <text evidence="3">The sequence shown here is derived from an EMBL/GenBank/DDBJ whole genome shotgun (WGS) entry which is preliminary data.</text>
</comment>
<dbReference type="EMBL" id="AMRV01000006">
    <property type="protein sequence ID" value="EMD82643.1"/>
    <property type="molecule type" value="Genomic_DNA"/>
</dbReference>
<dbReference type="AlphaFoldDB" id="M2U3U6"/>
<dbReference type="RefSeq" id="WP_008602508.1">
    <property type="nucleotide sequence ID" value="NZ_AMRV01000006.1"/>
</dbReference>
<proteinExistence type="predicted"/>
<keyword evidence="4" id="KW-1185">Reference proteome</keyword>
<gene>
    <name evidence="3" type="ORF">C725_2030</name>
</gene>
<reference evidence="3 4" key="1">
    <citation type="journal article" date="2013" name="Genome Announc.">
        <title>Draft Genome Sequence of Strain JLT2015T, Belonging to the Family Sphingomonadaceae of the Alphaproteobacteria.</title>
        <authorList>
            <person name="Tang K."/>
            <person name="Liu K."/>
            <person name="Li S."/>
            <person name="Jiao N."/>
        </authorList>
    </citation>
    <scope>NUCLEOTIDE SEQUENCE [LARGE SCALE GENOMIC DNA]</scope>
    <source>
        <strain evidence="3 4">JLT2015</strain>
    </source>
</reference>
<evidence type="ECO:0000259" key="2">
    <source>
        <dbReference type="Pfam" id="PF01814"/>
    </source>
</evidence>
<accession>M2U3U6</accession>
<dbReference type="OrthoDB" id="5523420at2"/>
<feature type="compositionally biased region" description="Basic and acidic residues" evidence="1">
    <location>
        <begin position="121"/>
        <end position="137"/>
    </location>
</feature>
<dbReference type="PANTHER" id="PTHR35585">
    <property type="entry name" value="HHE DOMAIN PROTEIN (AFU_ORTHOLOGUE AFUA_4G00730)"/>
    <property type="match status" value="1"/>
</dbReference>
<evidence type="ECO:0000256" key="1">
    <source>
        <dbReference type="SAM" id="MobiDB-lite"/>
    </source>
</evidence>
<feature type="region of interest" description="Disordered" evidence="1">
    <location>
        <begin position="113"/>
        <end position="152"/>
    </location>
</feature>
<feature type="domain" description="Hemerythrin-like" evidence="2">
    <location>
        <begin position="4"/>
        <end position="120"/>
    </location>
</feature>